<protein>
    <submittedName>
        <fullName evidence="1">Uncharacterized protein</fullName>
    </submittedName>
</protein>
<proteinExistence type="predicted"/>
<name>A0A1X7TQZ7_AMPQE</name>
<dbReference type="InParanoid" id="A0A1X7TQZ7"/>
<organism evidence="1">
    <name type="scientific">Amphimedon queenslandica</name>
    <name type="common">Sponge</name>
    <dbReference type="NCBI Taxonomy" id="400682"/>
    <lineage>
        <taxon>Eukaryota</taxon>
        <taxon>Metazoa</taxon>
        <taxon>Porifera</taxon>
        <taxon>Demospongiae</taxon>
        <taxon>Heteroscleromorpha</taxon>
        <taxon>Haplosclerida</taxon>
        <taxon>Niphatidae</taxon>
        <taxon>Amphimedon</taxon>
    </lineage>
</organism>
<evidence type="ECO:0000313" key="1">
    <source>
        <dbReference type="EnsemblMetazoa" id="Aqu2.1.17562_001"/>
    </source>
</evidence>
<sequence>VGPRSFQAYCYVTGTSDCSLKHWKLLKS</sequence>
<dbReference type="EnsemblMetazoa" id="Aqu2.1.17562_001">
    <property type="protein sequence ID" value="Aqu2.1.17562_001"/>
    <property type="gene ID" value="Aqu2.1.17562"/>
</dbReference>
<accession>A0A1X7TQZ7</accession>
<dbReference type="AlphaFoldDB" id="A0A1X7TQZ7"/>
<reference evidence="1" key="1">
    <citation type="submission" date="2017-05" db="UniProtKB">
        <authorList>
            <consortium name="EnsemblMetazoa"/>
        </authorList>
    </citation>
    <scope>IDENTIFICATION</scope>
</reference>